<proteinExistence type="predicted"/>
<feature type="compositionally biased region" description="Basic and acidic residues" evidence="1">
    <location>
        <begin position="14"/>
        <end position="23"/>
    </location>
</feature>
<evidence type="ECO:0000313" key="2">
    <source>
        <dbReference type="EMBL" id="MST93508.1"/>
    </source>
</evidence>
<accession>A0A6I2UBT9</accession>
<sequence>MQKKGGGQAKKRKIPENVPERGAVDSQSPAGDNGGNASAEWSGASPKVNGVEAEIKRLEYKAASGIEIIAEPNATTTILGRYNMDTKNIIEELQLPKTTDFSGNEGGFVLLNTPDELYKTPNPFWREYNKPFLDAAISRGDVIWMATPINHGTLYTKNGELTGHGKEYFYLCSKGYELIDGRMVLKEGN</sequence>
<name>A0A6I2UBT9_9FIRM</name>
<feature type="compositionally biased region" description="Basic residues" evidence="1">
    <location>
        <begin position="1"/>
        <end position="13"/>
    </location>
</feature>
<evidence type="ECO:0000256" key="1">
    <source>
        <dbReference type="SAM" id="MobiDB-lite"/>
    </source>
</evidence>
<reference evidence="2 3" key="1">
    <citation type="submission" date="2019-08" db="EMBL/GenBank/DDBJ databases">
        <title>In-depth cultivation of the pig gut microbiome towards novel bacterial diversity and tailored functional studies.</title>
        <authorList>
            <person name="Wylensek D."/>
            <person name="Hitch T.C.A."/>
            <person name="Clavel T."/>
        </authorList>
    </citation>
    <scope>NUCLEOTIDE SEQUENCE [LARGE SCALE GENOMIC DNA]</scope>
    <source>
        <strain evidence="2 3">WCA3-601-WT-6J</strain>
    </source>
</reference>
<gene>
    <name evidence="2" type="ORF">FYJ76_16470</name>
</gene>
<dbReference type="Proteomes" id="UP000431913">
    <property type="component" value="Unassembled WGS sequence"/>
</dbReference>
<dbReference type="AlphaFoldDB" id="A0A6I2UBT9"/>
<comment type="caution">
    <text evidence="2">The sequence shown here is derived from an EMBL/GenBank/DDBJ whole genome shotgun (WGS) entry which is preliminary data.</text>
</comment>
<organism evidence="2 3">
    <name type="scientific">Ruthenibacterium lactatiformans</name>
    <dbReference type="NCBI Taxonomy" id="1550024"/>
    <lineage>
        <taxon>Bacteria</taxon>
        <taxon>Bacillati</taxon>
        <taxon>Bacillota</taxon>
        <taxon>Clostridia</taxon>
        <taxon>Eubacteriales</taxon>
        <taxon>Oscillospiraceae</taxon>
        <taxon>Ruthenibacterium</taxon>
    </lineage>
</organism>
<protein>
    <submittedName>
        <fullName evidence="2">Uncharacterized protein</fullName>
    </submittedName>
</protein>
<dbReference type="EMBL" id="VUNJ01000030">
    <property type="protein sequence ID" value="MST93508.1"/>
    <property type="molecule type" value="Genomic_DNA"/>
</dbReference>
<evidence type="ECO:0000313" key="3">
    <source>
        <dbReference type="Proteomes" id="UP000431913"/>
    </source>
</evidence>
<feature type="region of interest" description="Disordered" evidence="1">
    <location>
        <begin position="1"/>
        <end position="46"/>
    </location>
</feature>
<dbReference type="RefSeq" id="WP_207708258.1">
    <property type="nucleotide sequence ID" value="NZ_VUNJ01000030.1"/>
</dbReference>